<organism evidence="2 3">
    <name type="scientific">Weissella coleopterorum</name>
    <dbReference type="NCBI Taxonomy" id="2714949"/>
    <lineage>
        <taxon>Bacteria</taxon>
        <taxon>Bacillati</taxon>
        <taxon>Bacillota</taxon>
        <taxon>Bacilli</taxon>
        <taxon>Lactobacillales</taxon>
        <taxon>Lactobacillaceae</taxon>
        <taxon>Weissella</taxon>
    </lineage>
</organism>
<accession>A0A6G8B222</accession>
<dbReference type="EMBL" id="CP049888">
    <property type="protein sequence ID" value="QIL51287.1"/>
    <property type="molecule type" value="Genomic_DNA"/>
</dbReference>
<dbReference type="Pfam" id="PF05193">
    <property type="entry name" value="Peptidase_M16_C"/>
    <property type="match status" value="1"/>
</dbReference>
<dbReference type="SUPFAM" id="SSF63411">
    <property type="entry name" value="LuxS/MPP-like metallohydrolase"/>
    <property type="match status" value="2"/>
</dbReference>
<name>A0A6G8B222_9LACO</name>
<keyword evidence="3" id="KW-1185">Reference proteome</keyword>
<reference evidence="2 3" key="1">
    <citation type="submission" date="2020-03" db="EMBL/GenBank/DDBJ databases">
        <title>Weissella sp. nov., isolated from Cybister lewisianus.</title>
        <authorList>
            <person name="Hyun D.-W."/>
            <person name="Bae J.-W."/>
        </authorList>
    </citation>
    <scope>NUCLEOTIDE SEQUENCE [LARGE SCALE GENOMIC DNA]</scope>
    <source>
        <strain evidence="2 3">HDW19</strain>
    </source>
</reference>
<protein>
    <submittedName>
        <fullName evidence="2">Insulinase family protein</fullName>
    </submittedName>
</protein>
<evidence type="ECO:0000313" key="3">
    <source>
        <dbReference type="Proteomes" id="UP000500741"/>
    </source>
</evidence>
<gene>
    <name evidence="2" type="ORF">G7084_06045</name>
</gene>
<dbReference type="Proteomes" id="UP000500741">
    <property type="component" value="Chromosome"/>
</dbReference>
<dbReference type="InterPro" id="IPR007863">
    <property type="entry name" value="Peptidase_M16_C"/>
</dbReference>
<proteinExistence type="predicted"/>
<dbReference type="AlphaFoldDB" id="A0A6G8B222"/>
<feature type="domain" description="Peptidase M16 C-terminal" evidence="1">
    <location>
        <begin position="190"/>
        <end position="353"/>
    </location>
</feature>
<dbReference type="PANTHER" id="PTHR11851">
    <property type="entry name" value="METALLOPROTEASE"/>
    <property type="match status" value="1"/>
</dbReference>
<dbReference type="PANTHER" id="PTHR11851:SF186">
    <property type="entry name" value="INACTIVE METALLOPROTEASE YMFF-RELATED"/>
    <property type="match status" value="1"/>
</dbReference>
<dbReference type="GO" id="GO:0046872">
    <property type="term" value="F:metal ion binding"/>
    <property type="evidence" value="ECO:0007669"/>
    <property type="project" value="InterPro"/>
</dbReference>
<evidence type="ECO:0000313" key="2">
    <source>
        <dbReference type="EMBL" id="QIL51287.1"/>
    </source>
</evidence>
<dbReference type="NCBIfam" id="NF047422">
    <property type="entry name" value="YfmF_fam"/>
    <property type="match status" value="1"/>
</dbReference>
<dbReference type="KEGG" id="wco:G7084_06045"/>
<sequence>MMEQIKMADGVHLQVEKTEQFTTTQISINFATPKVNADLAGRFLASNFLETVSKKYPTQQKFAQVLNELYGAGFSVEVSNMGGVHNFCINLEIVDPKLLNSSEDLLTAAFSFLETILFEPLGNEIEGFEPTIFQRQKEIALDEIAGLNDDREYQIIRTTIENSFVNGNLGLAAYGNQELVEQSTNLSVWRTYQKLLVADQIDVVVVGPVDVSQIKQLMHQYLPFQARTIQLPVKQQPGFQPPKIQYLNEPVLQAQIVLSWQLTLDWSERFSGYVLNALLGGNGLSRLFLHVREEAGLAYTIYSDFNFYTDLMFVVAGVRVDQVNAARKMILDEVHDLQDNQITEAELKQIKQLMLNDYRLGQDQIRTRTERGLSRAITKKVLTPIEWQACLEKVTKKDVQAVAQRLQLKIQMILQRREDKNE</sequence>
<dbReference type="Gene3D" id="3.30.830.10">
    <property type="entry name" value="Metalloenzyme, LuxS/M16 peptidase-like"/>
    <property type="match status" value="2"/>
</dbReference>
<evidence type="ECO:0000259" key="1">
    <source>
        <dbReference type="Pfam" id="PF05193"/>
    </source>
</evidence>
<dbReference type="InterPro" id="IPR011249">
    <property type="entry name" value="Metalloenz_LuxS/M16"/>
</dbReference>
<dbReference type="InterPro" id="IPR050361">
    <property type="entry name" value="MPP/UQCRC_Complex"/>
</dbReference>